<gene>
    <name evidence="5" type="ORF">PACLA_8A078907</name>
</gene>
<keyword evidence="3" id="KW-1133">Transmembrane helix</keyword>
<evidence type="ECO:0000256" key="2">
    <source>
        <dbReference type="ARBA" id="ARBA00022692"/>
    </source>
</evidence>
<proteinExistence type="predicted"/>
<dbReference type="Pfam" id="PF10507">
    <property type="entry name" value="TMEM65"/>
    <property type="match status" value="1"/>
</dbReference>
<evidence type="ECO:0000313" key="6">
    <source>
        <dbReference type="Proteomes" id="UP001152795"/>
    </source>
</evidence>
<organism evidence="5 6">
    <name type="scientific">Paramuricea clavata</name>
    <name type="common">Red gorgonian</name>
    <name type="synonym">Violescent sea-whip</name>
    <dbReference type="NCBI Taxonomy" id="317549"/>
    <lineage>
        <taxon>Eukaryota</taxon>
        <taxon>Metazoa</taxon>
        <taxon>Cnidaria</taxon>
        <taxon>Anthozoa</taxon>
        <taxon>Octocorallia</taxon>
        <taxon>Malacalcyonacea</taxon>
        <taxon>Plexauridae</taxon>
        <taxon>Paramuricea</taxon>
    </lineage>
</organism>
<dbReference type="GO" id="GO:0005739">
    <property type="term" value="C:mitochondrion"/>
    <property type="evidence" value="ECO:0007669"/>
    <property type="project" value="TreeGrafter"/>
</dbReference>
<dbReference type="Proteomes" id="UP001152795">
    <property type="component" value="Unassembled WGS sequence"/>
</dbReference>
<evidence type="ECO:0000256" key="4">
    <source>
        <dbReference type="ARBA" id="ARBA00023136"/>
    </source>
</evidence>
<evidence type="ECO:0000256" key="3">
    <source>
        <dbReference type="ARBA" id="ARBA00022989"/>
    </source>
</evidence>
<dbReference type="InterPro" id="IPR019537">
    <property type="entry name" value="TMEM65"/>
</dbReference>
<dbReference type="PANTHER" id="PTHR21706">
    <property type="entry name" value="TRANSMEMBRANE PROTEIN 65"/>
    <property type="match status" value="1"/>
</dbReference>
<dbReference type="GO" id="GO:0016020">
    <property type="term" value="C:membrane"/>
    <property type="evidence" value="ECO:0007669"/>
    <property type="project" value="UniProtKB-SubCell"/>
</dbReference>
<protein>
    <submittedName>
        <fullName evidence="5">Transmembrane 65-like</fullName>
    </submittedName>
</protein>
<sequence>MGHNKVCCRLLKLLLRKQVTTGPKITLFLHSNVSHSSVRSISTCCSNLKLHHSQPKAVSSPQHAELFVASLRKSDRMILEEALIKYNSASKDQQTVQPPTINQLKLAAYHTAIPFMGFGFLDNAIMIIAGEYIEIKIGVAFGISTMAAAALGNIVSDVSGLGLAGYVESLTTKLGFEGPQMNSAQLQMTRTVVATNLGRGIGIIVGCILGMFPLLFYKEPDNDKLEPPDDSSKT</sequence>
<dbReference type="PANTHER" id="PTHR21706:SF15">
    <property type="entry name" value="TRANSMEMBRANE PROTEIN 65"/>
    <property type="match status" value="1"/>
</dbReference>
<comment type="caution">
    <text evidence="5">The sequence shown here is derived from an EMBL/GenBank/DDBJ whole genome shotgun (WGS) entry which is preliminary data.</text>
</comment>
<dbReference type="AlphaFoldDB" id="A0A7D9DGG3"/>
<evidence type="ECO:0000256" key="1">
    <source>
        <dbReference type="ARBA" id="ARBA00004141"/>
    </source>
</evidence>
<dbReference type="OrthoDB" id="430821at2759"/>
<dbReference type="EMBL" id="CACRXK020000706">
    <property type="protein sequence ID" value="CAB3984190.1"/>
    <property type="molecule type" value="Genomic_DNA"/>
</dbReference>
<reference evidence="5" key="1">
    <citation type="submission" date="2020-04" db="EMBL/GenBank/DDBJ databases">
        <authorList>
            <person name="Alioto T."/>
            <person name="Alioto T."/>
            <person name="Gomez Garrido J."/>
        </authorList>
    </citation>
    <scope>NUCLEOTIDE SEQUENCE</scope>
    <source>
        <strain evidence="5">A484AB</strain>
    </source>
</reference>
<evidence type="ECO:0000313" key="5">
    <source>
        <dbReference type="EMBL" id="CAB3984190.1"/>
    </source>
</evidence>
<keyword evidence="6" id="KW-1185">Reference proteome</keyword>
<name>A0A7D9DGG3_PARCT</name>
<comment type="subcellular location">
    <subcellularLocation>
        <location evidence="1">Membrane</location>
        <topology evidence="1">Multi-pass membrane protein</topology>
    </subcellularLocation>
</comment>
<keyword evidence="2 5" id="KW-0812">Transmembrane</keyword>
<keyword evidence="4" id="KW-0472">Membrane</keyword>
<accession>A0A7D9DGG3</accession>